<keyword evidence="3" id="KW-1185">Reference proteome</keyword>
<evidence type="ECO:0000256" key="1">
    <source>
        <dbReference type="SAM" id="SignalP"/>
    </source>
</evidence>
<dbReference type="AlphaFoldDB" id="A0A553JRZ4"/>
<dbReference type="PANTHER" id="PTHR47197">
    <property type="entry name" value="PROTEIN NIRF"/>
    <property type="match status" value="1"/>
</dbReference>
<comment type="caution">
    <text evidence="2">The sequence shown here is derived from an EMBL/GenBank/DDBJ whole genome shotgun (WGS) entry which is preliminary data.</text>
</comment>
<dbReference type="PANTHER" id="PTHR47197:SF3">
    <property type="entry name" value="DIHYDRO-HEME D1 DEHYDROGENASE"/>
    <property type="match status" value="1"/>
</dbReference>
<evidence type="ECO:0000313" key="2">
    <source>
        <dbReference type="EMBL" id="TRY15227.1"/>
    </source>
</evidence>
<gene>
    <name evidence="2" type="ORF">FN961_06030</name>
</gene>
<dbReference type="InterPro" id="IPR015943">
    <property type="entry name" value="WD40/YVTN_repeat-like_dom_sf"/>
</dbReference>
<dbReference type="SUPFAM" id="SSF51004">
    <property type="entry name" value="C-terminal (heme d1) domain of cytochrome cd1-nitrite reductase"/>
    <property type="match status" value="1"/>
</dbReference>
<feature type="chain" id="PRO_5022037647" evidence="1">
    <location>
        <begin position="20"/>
        <end position="343"/>
    </location>
</feature>
<proteinExistence type="predicted"/>
<name>A0A553JRZ4_SHEHA</name>
<accession>A0A553JRZ4</accession>
<protein>
    <submittedName>
        <fullName evidence="2">YncE family protein</fullName>
    </submittedName>
</protein>
<dbReference type="RefSeq" id="WP_143563657.1">
    <property type="nucleotide sequence ID" value="NZ_BMPL01000004.1"/>
</dbReference>
<dbReference type="Gene3D" id="2.130.10.10">
    <property type="entry name" value="YVTN repeat-like/Quinoprotein amine dehydrogenase"/>
    <property type="match status" value="2"/>
</dbReference>
<keyword evidence="1" id="KW-0732">Signal</keyword>
<organism evidence="2 3">
    <name type="scientific">Shewanella hanedai</name>
    <name type="common">Alteromonas hanedai</name>
    <dbReference type="NCBI Taxonomy" id="25"/>
    <lineage>
        <taxon>Bacteria</taxon>
        <taxon>Pseudomonadati</taxon>
        <taxon>Pseudomonadota</taxon>
        <taxon>Gammaproteobacteria</taxon>
        <taxon>Alteromonadales</taxon>
        <taxon>Shewanellaceae</taxon>
        <taxon>Shewanella</taxon>
    </lineage>
</organism>
<feature type="signal peptide" evidence="1">
    <location>
        <begin position="1"/>
        <end position="19"/>
    </location>
</feature>
<dbReference type="OrthoDB" id="1232203at2"/>
<evidence type="ECO:0000313" key="3">
    <source>
        <dbReference type="Proteomes" id="UP000318126"/>
    </source>
</evidence>
<dbReference type="EMBL" id="VKGK01000005">
    <property type="protein sequence ID" value="TRY15227.1"/>
    <property type="molecule type" value="Genomic_DNA"/>
</dbReference>
<dbReference type="InterPro" id="IPR011048">
    <property type="entry name" value="Haem_d1_sf"/>
</dbReference>
<reference evidence="3" key="1">
    <citation type="submission" date="2019-07" db="EMBL/GenBank/DDBJ databases">
        <title>Shewanella sp. YLB-08 draft genomic sequence.</title>
        <authorList>
            <person name="Yu L."/>
        </authorList>
    </citation>
    <scope>NUCLEOTIDE SEQUENCE [LARGE SCALE GENOMIC DNA]</scope>
    <source>
        <strain evidence="3">JCM 20706</strain>
    </source>
</reference>
<sequence>MKLKFLLLSVMLGSGYLGAANASYTEVDQGTVAVANRASGSVSIIDVQTDNVVNTLILPAAAQIPEPMYVVYKENRLYVGDRANNRIVVYDSFGFNLLKIIPTGSGVFHMWAAEEAQVLLVNNDIDKTVTVIDTNSLSAINTLSLPSDLLAEGFKPHDVFITNKGKNAFVSLVDGQDGNDYIVKLSIKRNKELSRKEVGGDPHLFISPLKRNTLYVPSQDSGEVLALNTRNLATRYQFDVPNAHGVYALGRRLYVTNIAEGGAHGLYTLDAKGKHIIDTDNTPYGAPHNITVTANGQKIYVTHSGATQDKVSVYQTIPGRQLPSYLGEITVQNNPFGLAYIPH</sequence>
<dbReference type="InterPro" id="IPR051200">
    <property type="entry name" value="Host-pathogen_enzymatic-act"/>
</dbReference>
<dbReference type="Proteomes" id="UP000318126">
    <property type="component" value="Unassembled WGS sequence"/>
</dbReference>